<evidence type="ECO:0000313" key="2">
    <source>
        <dbReference type="EMBL" id="KZV35992.1"/>
    </source>
</evidence>
<evidence type="ECO:0000256" key="1">
    <source>
        <dbReference type="SAM" id="MobiDB-lite"/>
    </source>
</evidence>
<reference evidence="2 3" key="1">
    <citation type="journal article" date="2015" name="Proc. Natl. Acad. Sci. U.S.A.">
        <title>The resurrection genome of Boea hygrometrica: A blueprint for survival of dehydration.</title>
        <authorList>
            <person name="Xiao L."/>
            <person name="Yang G."/>
            <person name="Zhang L."/>
            <person name="Yang X."/>
            <person name="Zhao S."/>
            <person name="Ji Z."/>
            <person name="Zhou Q."/>
            <person name="Hu M."/>
            <person name="Wang Y."/>
            <person name="Chen M."/>
            <person name="Xu Y."/>
            <person name="Jin H."/>
            <person name="Xiao X."/>
            <person name="Hu G."/>
            <person name="Bao F."/>
            <person name="Hu Y."/>
            <person name="Wan P."/>
            <person name="Li L."/>
            <person name="Deng X."/>
            <person name="Kuang T."/>
            <person name="Xiang C."/>
            <person name="Zhu J.K."/>
            <person name="Oliver M.J."/>
            <person name="He Y."/>
        </authorList>
    </citation>
    <scope>NUCLEOTIDE SEQUENCE [LARGE SCALE GENOMIC DNA]</scope>
    <source>
        <strain evidence="3">cv. XS01</strain>
    </source>
</reference>
<gene>
    <name evidence="2" type="ORF">F511_34355</name>
</gene>
<proteinExistence type="predicted"/>
<protein>
    <submittedName>
        <fullName evidence="2">Uncharacterized protein</fullName>
    </submittedName>
</protein>
<accession>A0A2Z7BMU8</accession>
<feature type="region of interest" description="Disordered" evidence="1">
    <location>
        <begin position="51"/>
        <end position="80"/>
    </location>
</feature>
<dbReference type="AlphaFoldDB" id="A0A2Z7BMU8"/>
<dbReference type="PANTHER" id="PTHR33257">
    <property type="entry name" value="OS05G0165500 PROTEIN"/>
    <property type="match status" value="1"/>
</dbReference>
<dbReference type="OrthoDB" id="1684445at2759"/>
<dbReference type="Proteomes" id="UP000250235">
    <property type="component" value="Unassembled WGS sequence"/>
</dbReference>
<feature type="compositionally biased region" description="Low complexity" evidence="1">
    <location>
        <begin position="67"/>
        <end position="79"/>
    </location>
</feature>
<keyword evidence="3" id="KW-1185">Reference proteome</keyword>
<organism evidence="2 3">
    <name type="scientific">Dorcoceras hygrometricum</name>
    <dbReference type="NCBI Taxonomy" id="472368"/>
    <lineage>
        <taxon>Eukaryota</taxon>
        <taxon>Viridiplantae</taxon>
        <taxon>Streptophyta</taxon>
        <taxon>Embryophyta</taxon>
        <taxon>Tracheophyta</taxon>
        <taxon>Spermatophyta</taxon>
        <taxon>Magnoliopsida</taxon>
        <taxon>eudicotyledons</taxon>
        <taxon>Gunneridae</taxon>
        <taxon>Pentapetalae</taxon>
        <taxon>asterids</taxon>
        <taxon>lamiids</taxon>
        <taxon>Lamiales</taxon>
        <taxon>Gesneriaceae</taxon>
        <taxon>Didymocarpoideae</taxon>
        <taxon>Trichosporeae</taxon>
        <taxon>Loxocarpinae</taxon>
        <taxon>Dorcoceras</taxon>
    </lineage>
</organism>
<dbReference type="EMBL" id="KV003961">
    <property type="protein sequence ID" value="KZV35992.1"/>
    <property type="molecule type" value="Genomic_DNA"/>
</dbReference>
<name>A0A2Z7BMU8_9LAMI</name>
<dbReference type="PANTHER" id="PTHR33257:SF4">
    <property type="entry name" value="EXPRESSED PROTEIN"/>
    <property type="match status" value="1"/>
</dbReference>
<evidence type="ECO:0000313" key="3">
    <source>
        <dbReference type="Proteomes" id="UP000250235"/>
    </source>
</evidence>
<sequence>MSSKSDLQPEISLLSGDDGFCIRTFLARETSVNYESYDLFYREPEGIPFRWEAQPGTPRKYPQQDGLTSTTTPLSPSPLMQSLKLHPPDHEGSTMLKSSKVESFKKLVRRSIAFNRDKVQKKEPLRFGESVKDSSMFDSGSCFINGNVAGVALQVRAFELNFSRNVN</sequence>